<evidence type="ECO:0000259" key="1">
    <source>
        <dbReference type="PROSITE" id="PS50835"/>
    </source>
</evidence>
<dbReference type="SUPFAM" id="SSF48726">
    <property type="entry name" value="Immunoglobulin"/>
    <property type="match status" value="1"/>
</dbReference>
<dbReference type="Gene3D" id="2.60.40.10">
    <property type="entry name" value="Immunoglobulins"/>
    <property type="match status" value="2"/>
</dbReference>
<sequence>MISIFFSAFGAIKINELIVPDQLQNGQADYVVLDCKYEIENKDDSVGLVVKWYFGQDLVYQWFPETEKRSTLWKKRVDLNYNVSDDRLTKYRALKIANVTTDITGEYTCQVSSMYAEASRAKTMVIYEPPSMFTFEHFENESTLSCAAYETFPRPVMKIYTVKWADFAPGRDLQYDEYSALLLDTGEEGGIDDVEKAHGSYNVTASYEYDPSVITEPVEFVCELTIPNTNFTKRSSTIIAPEGETTSTTSQYDFETTTMTTTTIQSIVPAENCC</sequence>
<dbReference type="PROSITE" id="PS50835">
    <property type="entry name" value="IG_LIKE"/>
    <property type="match status" value="1"/>
</dbReference>
<name>A0A0T6BBU9_9SCAR</name>
<dbReference type="EMBL" id="LJIG01002257">
    <property type="protein sequence ID" value="KRT84683.1"/>
    <property type="molecule type" value="Genomic_DNA"/>
</dbReference>
<evidence type="ECO:0000313" key="3">
    <source>
        <dbReference type="Proteomes" id="UP000051574"/>
    </source>
</evidence>
<dbReference type="InterPro" id="IPR036179">
    <property type="entry name" value="Ig-like_dom_sf"/>
</dbReference>
<dbReference type="InterPro" id="IPR013783">
    <property type="entry name" value="Ig-like_fold"/>
</dbReference>
<comment type="caution">
    <text evidence="2">The sequence shown here is derived from an EMBL/GenBank/DDBJ whole genome shotgun (WGS) entry which is preliminary data.</text>
</comment>
<accession>A0A0T6BBU9</accession>
<organism evidence="2 3">
    <name type="scientific">Oryctes borbonicus</name>
    <dbReference type="NCBI Taxonomy" id="1629725"/>
    <lineage>
        <taxon>Eukaryota</taxon>
        <taxon>Metazoa</taxon>
        <taxon>Ecdysozoa</taxon>
        <taxon>Arthropoda</taxon>
        <taxon>Hexapoda</taxon>
        <taxon>Insecta</taxon>
        <taxon>Pterygota</taxon>
        <taxon>Neoptera</taxon>
        <taxon>Endopterygota</taxon>
        <taxon>Coleoptera</taxon>
        <taxon>Polyphaga</taxon>
        <taxon>Scarabaeiformia</taxon>
        <taxon>Scarabaeidae</taxon>
        <taxon>Dynastinae</taxon>
        <taxon>Oryctes</taxon>
    </lineage>
</organism>
<dbReference type="Proteomes" id="UP000051574">
    <property type="component" value="Unassembled WGS sequence"/>
</dbReference>
<protein>
    <recommendedName>
        <fullName evidence="1">Ig-like domain-containing protein</fullName>
    </recommendedName>
</protein>
<dbReference type="OrthoDB" id="6478865at2759"/>
<dbReference type="InterPro" id="IPR007110">
    <property type="entry name" value="Ig-like_dom"/>
</dbReference>
<dbReference type="PANTHER" id="PTHR21261">
    <property type="entry name" value="BEAT PROTEIN"/>
    <property type="match status" value="1"/>
</dbReference>
<proteinExistence type="predicted"/>
<dbReference type="AlphaFoldDB" id="A0A0T6BBU9"/>
<gene>
    <name evidence="2" type="ORF">AMK59_337</name>
</gene>
<feature type="domain" description="Ig-like" evidence="1">
    <location>
        <begin position="12"/>
        <end position="125"/>
    </location>
</feature>
<keyword evidence="3" id="KW-1185">Reference proteome</keyword>
<reference evidence="2 3" key="1">
    <citation type="submission" date="2015-09" db="EMBL/GenBank/DDBJ databases">
        <title>Draft genome of the scarab beetle Oryctes borbonicus.</title>
        <authorList>
            <person name="Meyer J.M."/>
            <person name="Markov G.V."/>
            <person name="Baskaran P."/>
            <person name="Herrmann M."/>
            <person name="Sommer R.J."/>
            <person name="Roedelsperger C."/>
        </authorList>
    </citation>
    <scope>NUCLEOTIDE SEQUENCE [LARGE SCALE GENOMIC DNA]</scope>
    <source>
        <strain evidence="2">OB123</strain>
        <tissue evidence="2">Whole animal</tissue>
    </source>
</reference>
<dbReference type="PANTHER" id="PTHR21261:SF2">
    <property type="entry name" value="GH04238P-RELATED"/>
    <property type="match status" value="1"/>
</dbReference>
<evidence type="ECO:0000313" key="2">
    <source>
        <dbReference type="EMBL" id="KRT84683.1"/>
    </source>
</evidence>